<dbReference type="InterPro" id="IPR006527">
    <property type="entry name" value="F-box-assoc_dom_typ1"/>
</dbReference>
<dbReference type="SUPFAM" id="SSF81383">
    <property type="entry name" value="F-box domain"/>
    <property type="match status" value="1"/>
</dbReference>
<proteinExistence type="predicted"/>
<dbReference type="EMBL" id="JAATIP010000218">
    <property type="protein sequence ID" value="KAF4359149.1"/>
    <property type="molecule type" value="Genomic_DNA"/>
</dbReference>
<dbReference type="AlphaFoldDB" id="A0A7J6EN55"/>
<reference evidence="2 3" key="1">
    <citation type="journal article" date="2020" name="bioRxiv">
        <title>Sequence and annotation of 42 cannabis genomes reveals extensive copy number variation in cannabinoid synthesis and pathogen resistance genes.</title>
        <authorList>
            <person name="Mckernan K.J."/>
            <person name="Helbert Y."/>
            <person name="Kane L.T."/>
            <person name="Ebling H."/>
            <person name="Zhang L."/>
            <person name="Liu B."/>
            <person name="Eaton Z."/>
            <person name="Mclaughlin S."/>
            <person name="Kingan S."/>
            <person name="Baybayan P."/>
            <person name="Concepcion G."/>
            <person name="Jordan M."/>
            <person name="Riva A."/>
            <person name="Barbazuk W."/>
            <person name="Harkins T."/>
        </authorList>
    </citation>
    <scope>NUCLEOTIDE SEQUENCE [LARGE SCALE GENOMIC DNA]</scope>
    <source>
        <strain evidence="3">cv. Jamaican Lion 4</strain>
        <tissue evidence="2">Leaf</tissue>
    </source>
</reference>
<feature type="domain" description="F-box associated beta-propeller type 1" evidence="1">
    <location>
        <begin position="101"/>
        <end position="351"/>
    </location>
</feature>
<dbReference type="Pfam" id="PF07734">
    <property type="entry name" value="FBA_1"/>
    <property type="match status" value="1"/>
</dbReference>
<organism evidence="2 3">
    <name type="scientific">Cannabis sativa</name>
    <name type="common">Hemp</name>
    <name type="synonym">Marijuana</name>
    <dbReference type="NCBI Taxonomy" id="3483"/>
    <lineage>
        <taxon>Eukaryota</taxon>
        <taxon>Viridiplantae</taxon>
        <taxon>Streptophyta</taxon>
        <taxon>Embryophyta</taxon>
        <taxon>Tracheophyta</taxon>
        <taxon>Spermatophyta</taxon>
        <taxon>Magnoliopsida</taxon>
        <taxon>eudicotyledons</taxon>
        <taxon>Gunneridae</taxon>
        <taxon>Pentapetalae</taxon>
        <taxon>rosids</taxon>
        <taxon>fabids</taxon>
        <taxon>Rosales</taxon>
        <taxon>Cannabaceae</taxon>
        <taxon>Cannabis</taxon>
    </lineage>
</organism>
<protein>
    <recommendedName>
        <fullName evidence="1">F-box associated beta-propeller type 1 domain-containing protein</fullName>
    </recommendedName>
</protein>
<evidence type="ECO:0000313" key="3">
    <source>
        <dbReference type="Proteomes" id="UP000525078"/>
    </source>
</evidence>
<sequence>MAEMARFSDLPSEVVAKIMLLVPADCLVEFKLMNKFWYSCISTFIDNPIFVAKHLLMTKNQSSMSLLCFKVPSPGVDNRLIEYSLLTIIHDDDDDDDGKKDHFITVTEDLTLPRLDMNRWDSMFHCDGLLLLANYGLKTMVLCNPTLKEFMILPKPKNASIESIPIIDFGHDSRNNKYKCVAIWLDHNKCCVQVYTVGSDSWKEINISQVIMQYIRGKQVSDDVCCGGVCYWCIAQDETEMILSFDMSNEKFRIIELPDFDALGDGDWDPEDYSLRLAVWNDSVVMCFTPIGQRILSIFILKKDVTGNYFWTGEIGPLEKHSGHFLPFWKNDEILMEVFDNDGKQHLVSCNIRTEELRSVDYDLVKNGRFYDTVPIYEKSLISIRR</sequence>
<dbReference type="PANTHER" id="PTHR31672">
    <property type="entry name" value="BNACNNG10540D PROTEIN"/>
    <property type="match status" value="1"/>
</dbReference>
<dbReference type="InterPro" id="IPR017451">
    <property type="entry name" value="F-box-assoc_interact_dom"/>
</dbReference>
<dbReference type="NCBIfam" id="TIGR01640">
    <property type="entry name" value="F_box_assoc_1"/>
    <property type="match status" value="1"/>
</dbReference>
<name>A0A7J6EN55_CANSA</name>
<evidence type="ECO:0000313" key="2">
    <source>
        <dbReference type="EMBL" id="KAF4359149.1"/>
    </source>
</evidence>
<evidence type="ECO:0000259" key="1">
    <source>
        <dbReference type="Pfam" id="PF07734"/>
    </source>
</evidence>
<comment type="caution">
    <text evidence="2">The sequence shown here is derived from an EMBL/GenBank/DDBJ whole genome shotgun (WGS) entry which is preliminary data.</text>
</comment>
<gene>
    <name evidence="2" type="ORF">F8388_005258</name>
</gene>
<accession>A0A7J6EN55</accession>
<dbReference type="Proteomes" id="UP000525078">
    <property type="component" value="Unassembled WGS sequence"/>
</dbReference>
<dbReference type="PANTHER" id="PTHR31672:SF13">
    <property type="entry name" value="F-BOX PROTEIN CPR30-LIKE"/>
    <property type="match status" value="1"/>
</dbReference>
<dbReference type="InterPro" id="IPR050796">
    <property type="entry name" value="SCF_F-box_component"/>
</dbReference>
<dbReference type="InterPro" id="IPR036047">
    <property type="entry name" value="F-box-like_dom_sf"/>
</dbReference>